<feature type="non-terminal residue" evidence="1">
    <location>
        <position position="248"/>
    </location>
</feature>
<proteinExistence type="predicted"/>
<reference evidence="1" key="1">
    <citation type="journal article" date="2014" name="Front. Microbiol.">
        <title>High frequency of phylogenetically diverse reductive dehalogenase-homologous genes in deep subseafloor sedimentary metagenomes.</title>
        <authorList>
            <person name="Kawai M."/>
            <person name="Futagami T."/>
            <person name="Toyoda A."/>
            <person name="Takaki Y."/>
            <person name="Nishi S."/>
            <person name="Hori S."/>
            <person name="Arai W."/>
            <person name="Tsubouchi T."/>
            <person name="Morono Y."/>
            <person name="Uchiyama I."/>
            <person name="Ito T."/>
            <person name="Fujiyama A."/>
            <person name="Inagaki F."/>
            <person name="Takami H."/>
        </authorList>
    </citation>
    <scope>NUCLEOTIDE SEQUENCE</scope>
    <source>
        <strain evidence="1">Expedition CK06-06</strain>
    </source>
</reference>
<organism evidence="1">
    <name type="scientific">marine sediment metagenome</name>
    <dbReference type="NCBI Taxonomy" id="412755"/>
    <lineage>
        <taxon>unclassified sequences</taxon>
        <taxon>metagenomes</taxon>
        <taxon>ecological metagenomes</taxon>
    </lineage>
</organism>
<gene>
    <name evidence="1" type="ORF">S01H1_68751</name>
</gene>
<sequence>LLERLKYTSGKEKIQEFLEKDVYEQIDELERLKEYNQDCIIELSFEQERKKHRIRLLLNPPSLDRFGIRAKNLDKKYGNKQNRKKKKSKFQKEIKSLFESNRDEWDPKEISSRLDIITDKIINHRLKLQMIEEKIEIRKEIISNQGIPEQKPRKEKKYTPSILYDIPPPKILKVKKQKRKKKVKKDKTFDLLLKICILGKKDVGISTWFKNFNQSSYGLERWMLYGFGFRVKSIKLEDKISKFQIWFN</sequence>
<protein>
    <submittedName>
        <fullName evidence="1">Uncharacterized protein</fullName>
    </submittedName>
</protein>
<feature type="non-terminal residue" evidence="1">
    <location>
        <position position="1"/>
    </location>
</feature>
<dbReference type="EMBL" id="BARS01045604">
    <property type="protein sequence ID" value="GAG34589.1"/>
    <property type="molecule type" value="Genomic_DNA"/>
</dbReference>
<accession>X0WUC8</accession>
<name>X0WUC8_9ZZZZ</name>
<evidence type="ECO:0000313" key="1">
    <source>
        <dbReference type="EMBL" id="GAG34589.1"/>
    </source>
</evidence>
<comment type="caution">
    <text evidence="1">The sequence shown here is derived from an EMBL/GenBank/DDBJ whole genome shotgun (WGS) entry which is preliminary data.</text>
</comment>
<dbReference type="AlphaFoldDB" id="X0WUC8"/>